<feature type="chain" id="PRO_5046425881" evidence="1">
    <location>
        <begin position="21"/>
        <end position="262"/>
    </location>
</feature>
<evidence type="ECO:0000313" key="3">
    <source>
        <dbReference type="Proteomes" id="UP000690515"/>
    </source>
</evidence>
<reference evidence="2 3" key="1">
    <citation type="submission" date="2021-04" db="EMBL/GenBank/DDBJ databases">
        <authorList>
            <person name="Pira H."/>
            <person name="Risdian C."/>
            <person name="Wink J."/>
        </authorList>
    </citation>
    <scope>NUCLEOTIDE SEQUENCE [LARGE SCALE GENOMIC DNA]</scope>
    <source>
        <strain evidence="2 3">WH53</strain>
    </source>
</reference>
<keyword evidence="1" id="KW-0732">Signal</keyword>
<dbReference type="Proteomes" id="UP000690515">
    <property type="component" value="Unassembled WGS sequence"/>
</dbReference>
<evidence type="ECO:0000313" key="2">
    <source>
        <dbReference type="EMBL" id="MBU2712836.1"/>
    </source>
</evidence>
<feature type="signal peptide" evidence="1">
    <location>
        <begin position="1"/>
        <end position="20"/>
    </location>
</feature>
<organism evidence="2 3">
    <name type="scientific">Zooshikella harenae</name>
    <dbReference type="NCBI Taxonomy" id="2827238"/>
    <lineage>
        <taxon>Bacteria</taxon>
        <taxon>Pseudomonadati</taxon>
        <taxon>Pseudomonadota</taxon>
        <taxon>Gammaproteobacteria</taxon>
        <taxon>Oceanospirillales</taxon>
        <taxon>Zooshikellaceae</taxon>
        <taxon>Zooshikella</taxon>
    </lineage>
</organism>
<gene>
    <name evidence="2" type="ORF">KCG35_17345</name>
</gene>
<comment type="caution">
    <text evidence="2">The sequence shown here is derived from an EMBL/GenBank/DDBJ whole genome shotgun (WGS) entry which is preliminary data.</text>
</comment>
<dbReference type="RefSeq" id="WP_215821059.1">
    <property type="nucleotide sequence ID" value="NZ_JAGSOY010000051.1"/>
</dbReference>
<accession>A0ABS5ZFI9</accession>
<keyword evidence="3" id="KW-1185">Reference proteome</keyword>
<name>A0ABS5ZFI9_9GAMM</name>
<dbReference type="EMBL" id="JAGSOY010000051">
    <property type="protein sequence ID" value="MBU2712836.1"/>
    <property type="molecule type" value="Genomic_DNA"/>
</dbReference>
<evidence type="ECO:0000256" key="1">
    <source>
        <dbReference type="SAM" id="SignalP"/>
    </source>
</evidence>
<sequence>MKLLVALCLFCTIISVATHAYDLSIAVAEWPPYYSKNNINDSIQQKRISEVLNRQHIKHTYIWLNNWVAVYNQTLAGKFDISAGWICSEKRAKDYYFSFPISIIDQYFFHLKEYPFSWNGYEDLKAHQPFGITTGYDYGNEFADAVKKYSLELKEVRIERLVFNLLLKKRVNVVPLNMENAMSILERYYSKENAKKITFHPKPYQRSYLHIIVSRSNPQAAKILRLIYKLFHEQNDVMGKKVGTPLFSDVCPNRYQKDWVID</sequence>
<dbReference type="Gene3D" id="3.40.190.10">
    <property type="entry name" value="Periplasmic binding protein-like II"/>
    <property type="match status" value="2"/>
</dbReference>
<dbReference type="SUPFAM" id="SSF53850">
    <property type="entry name" value="Periplasmic binding protein-like II"/>
    <property type="match status" value="1"/>
</dbReference>
<protein>
    <submittedName>
        <fullName evidence="2">Transporter substrate-binding domain-containing protein</fullName>
    </submittedName>
</protein>
<proteinExistence type="predicted"/>